<dbReference type="Proteomes" id="UP000827724">
    <property type="component" value="Unassembled WGS sequence"/>
</dbReference>
<evidence type="ECO:0000313" key="1">
    <source>
        <dbReference type="EMBL" id="KAH6607125.1"/>
    </source>
</evidence>
<reference evidence="1" key="1">
    <citation type="submission" date="2021-08" db="EMBL/GenBank/DDBJ databases">
        <title>Chromosome-Level Trichoderma cornu-damae using Hi-C Data.</title>
        <authorList>
            <person name="Kim C.S."/>
        </authorList>
    </citation>
    <scope>NUCLEOTIDE SEQUENCE</scope>
    <source>
        <strain evidence="1">KA19-0412C</strain>
    </source>
</reference>
<protein>
    <submittedName>
        <fullName evidence="1">Uncharacterized protein</fullName>
    </submittedName>
</protein>
<name>A0A9P8QPD2_9HYPO</name>
<comment type="caution">
    <text evidence="1">The sequence shown here is derived from an EMBL/GenBank/DDBJ whole genome shotgun (WGS) entry which is preliminary data.</text>
</comment>
<dbReference type="EMBL" id="JAIWOZ010000003">
    <property type="protein sequence ID" value="KAH6607125.1"/>
    <property type="molecule type" value="Genomic_DNA"/>
</dbReference>
<dbReference type="AlphaFoldDB" id="A0A9P8QPD2"/>
<sequence>MVKEEVLQLFRKRHAFSETGTINLDALETVVWGLLRETPWLEPDSIISIPSVFGAEIEISRLW</sequence>
<organism evidence="1 2">
    <name type="scientific">Trichoderma cornu-damae</name>
    <dbReference type="NCBI Taxonomy" id="654480"/>
    <lineage>
        <taxon>Eukaryota</taxon>
        <taxon>Fungi</taxon>
        <taxon>Dikarya</taxon>
        <taxon>Ascomycota</taxon>
        <taxon>Pezizomycotina</taxon>
        <taxon>Sordariomycetes</taxon>
        <taxon>Hypocreomycetidae</taxon>
        <taxon>Hypocreales</taxon>
        <taxon>Hypocreaceae</taxon>
        <taxon>Trichoderma</taxon>
    </lineage>
</organism>
<keyword evidence="2" id="KW-1185">Reference proteome</keyword>
<evidence type="ECO:0000313" key="2">
    <source>
        <dbReference type="Proteomes" id="UP000827724"/>
    </source>
</evidence>
<gene>
    <name evidence="1" type="ORF">Trco_003438</name>
</gene>
<proteinExistence type="predicted"/>
<accession>A0A9P8QPD2</accession>